<dbReference type="Gene3D" id="6.10.280.80">
    <property type="entry name" value="NCX, peripheral helical region"/>
    <property type="match status" value="1"/>
</dbReference>
<evidence type="ECO:0000259" key="6">
    <source>
        <dbReference type="Pfam" id="PF01699"/>
    </source>
</evidence>
<dbReference type="PANTHER" id="PTHR10846:SF8">
    <property type="entry name" value="INNER MEMBRANE PROTEIN YRBG"/>
    <property type="match status" value="1"/>
</dbReference>
<dbReference type="Proteomes" id="UP000054387">
    <property type="component" value="Unassembled WGS sequence"/>
</dbReference>
<evidence type="ECO:0000256" key="5">
    <source>
        <dbReference type="SAM" id="Phobius"/>
    </source>
</evidence>
<comment type="subcellular location">
    <subcellularLocation>
        <location evidence="1">Membrane</location>
        <topology evidence="1">Multi-pass membrane protein</topology>
    </subcellularLocation>
</comment>
<dbReference type="EMBL" id="LOPU01000016">
    <property type="protein sequence ID" value="KTG10929.1"/>
    <property type="molecule type" value="Genomic_DNA"/>
</dbReference>
<dbReference type="GO" id="GO:0005886">
    <property type="term" value="C:plasma membrane"/>
    <property type="evidence" value="ECO:0007669"/>
    <property type="project" value="TreeGrafter"/>
</dbReference>
<dbReference type="InterPro" id="IPR004837">
    <property type="entry name" value="NaCa_Exmemb"/>
</dbReference>
<feature type="transmembrane region" description="Helical" evidence="5">
    <location>
        <begin position="143"/>
        <end position="160"/>
    </location>
</feature>
<dbReference type="PANTHER" id="PTHR10846">
    <property type="entry name" value="SODIUM/POTASSIUM/CALCIUM EXCHANGER"/>
    <property type="match status" value="1"/>
</dbReference>
<dbReference type="NCBIfam" id="TIGR00367">
    <property type="entry name" value="calcium/sodium antiporter"/>
    <property type="match status" value="1"/>
</dbReference>
<protein>
    <submittedName>
        <fullName evidence="7">Sodium:calcium antiporter</fullName>
    </submittedName>
</protein>
<dbReference type="GO" id="GO:0006874">
    <property type="term" value="P:intracellular calcium ion homeostasis"/>
    <property type="evidence" value="ECO:0007669"/>
    <property type="project" value="TreeGrafter"/>
</dbReference>
<evidence type="ECO:0000256" key="1">
    <source>
        <dbReference type="ARBA" id="ARBA00004141"/>
    </source>
</evidence>
<feature type="domain" description="Sodium/calcium exchanger membrane region" evidence="6">
    <location>
        <begin position="179"/>
        <end position="307"/>
    </location>
</feature>
<keyword evidence="8" id="KW-1185">Reference proteome</keyword>
<name>A0A0W1RC14_9EURY</name>
<feature type="transmembrane region" description="Helical" evidence="5">
    <location>
        <begin position="42"/>
        <end position="62"/>
    </location>
</feature>
<dbReference type="GO" id="GO:0008273">
    <property type="term" value="F:calcium, potassium:sodium antiporter activity"/>
    <property type="evidence" value="ECO:0007669"/>
    <property type="project" value="TreeGrafter"/>
</dbReference>
<dbReference type="GO" id="GO:0005262">
    <property type="term" value="F:calcium channel activity"/>
    <property type="evidence" value="ECO:0007669"/>
    <property type="project" value="TreeGrafter"/>
</dbReference>
<evidence type="ECO:0000313" key="8">
    <source>
        <dbReference type="Proteomes" id="UP000054387"/>
    </source>
</evidence>
<sequence length="318" mass="32427">MPLPAYLSDVNVGVLSSLVLFVVAVALLWVGAEQFVEAAVRLARRFGVSATVVGLTVVAVGTSLPELAVTVEASLAGRSVLAVGNVVGSNIYNIAVVLGIVSLVRLIHIPQRVLHRDVLAVAGATALLLVVLFDGAVSRLEGVVLLAVYAAYVVVLVRYGSAPDHQTPDADPPKRFDTVRLLGGLVVVVVAGQVLVGAAVSLAEFVGVSDYVIGATVVAFGTSTPELAVSIVALNRGRGGVSVGNVLGSNLLNVLVVLGLAAAIQPLSASAAAFDGALWLAGLTALLAIALWSGRRLTRPEGGLLVGSEAVRWLLGFG</sequence>
<evidence type="ECO:0000256" key="4">
    <source>
        <dbReference type="ARBA" id="ARBA00023136"/>
    </source>
</evidence>
<feature type="transmembrane region" description="Helical" evidence="5">
    <location>
        <begin position="246"/>
        <end position="264"/>
    </location>
</feature>
<keyword evidence="3 5" id="KW-1133">Transmembrane helix</keyword>
<feature type="transmembrane region" description="Helical" evidence="5">
    <location>
        <begin position="211"/>
        <end position="234"/>
    </location>
</feature>
<feature type="domain" description="Sodium/calcium exchanger membrane region" evidence="6">
    <location>
        <begin position="17"/>
        <end position="156"/>
    </location>
</feature>
<dbReference type="InterPro" id="IPR004481">
    <property type="entry name" value="K/Na/Ca-exchanger"/>
</dbReference>
<feature type="transmembrane region" description="Helical" evidence="5">
    <location>
        <begin position="12"/>
        <end position="30"/>
    </location>
</feature>
<dbReference type="STRING" id="1514971.AUR64_07065"/>
<proteinExistence type="predicted"/>
<dbReference type="Gene3D" id="1.20.1420.30">
    <property type="entry name" value="NCX, central ion-binding region"/>
    <property type="match status" value="1"/>
</dbReference>
<evidence type="ECO:0000256" key="3">
    <source>
        <dbReference type="ARBA" id="ARBA00022989"/>
    </source>
</evidence>
<evidence type="ECO:0000313" key="7">
    <source>
        <dbReference type="EMBL" id="KTG10929.1"/>
    </source>
</evidence>
<dbReference type="Pfam" id="PF01699">
    <property type="entry name" value="Na_Ca_ex"/>
    <property type="match status" value="2"/>
</dbReference>
<comment type="caution">
    <text evidence="7">The sequence shown here is derived from an EMBL/GenBank/DDBJ whole genome shotgun (WGS) entry which is preliminary data.</text>
</comment>
<dbReference type="InterPro" id="IPR044880">
    <property type="entry name" value="NCX_ion-bd_dom_sf"/>
</dbReference>
<keyword evidence="2 5" id="KW-0812">Transmembrane</keyword>
<gene>
    <name evidence="7" type="ORF">AUR64_07065</name>
</gene>
<accession>A0A0W1RC14</accession>
<evidence type="ECO:0000256" key="2">
    <source>
        <dbReference type="ARBA" id="ARBA00022692"/>
    </source>
</evidence>
<reference evidence="7 8" key="1">
    <citation type="submission" date="2015-12" db="EMBL/GenBank/DDBJ databases">
        <title>Haloprofundus marisrubri gen. nov., sp. nov., an extremely halophilic archaeon isolated from the Discovery deep brine-seawater interface in the Red Sea.</title>
        <authorList>
            <person name="Zhang G."/>
            <person name="Stingl U."/>
            <person name="Rashid M."/>
        </authorList>
    </citation>
    <scope>NUCLEOTIDE SEQUENCE [LARGE SCALE GENOMIC DNA]</scope>
    <source>
        <strain evidence="7 8">SB9</strain>
    </source>
</reference>
<dbReference type="AlphaFoldDB" id="A0A0W1RC14"/>
<keyword evidence="4 5" id="KW-0472">Membrane</keyword>
<feature type="transmembrane region" description="Helical" evidence="5">
    <location>
        <begin position="181"/>
        <end position="205"/>
    </location>
</feature>
<feature type="transmembrane region" description="Helical" evidence="5">
    <location>
        <begin position="82"/>
        <end position="106"/>
    </location>
</feature>
<feature type="transmembrane region" description="Helical" evidence="5">
    <location>
        <begin position="276"/>
        <end position="294"/>
    </location>
</feature>
<organism evidence="7 8">
    <name type="scientific">Haloprofundus marisrubri</name>
    <dbReference type="NCBI Taxonomy" id="1514971"/>
    <lineage>
        <taxon>Archaea</taxon>
        <taxon>Methanobacteriati</taxon>
        <taxon>Methanobacteriota</taxon>
        <taxon>Stenosarchaea group</taxon>
        <taxon>Halobacteria</taxon>
        <taxon>Halobacteriales</taxon>
        <taxon>Haloferacaceae</taxon>
        <taxon>Haloprofundus</taxon>
    </lineage>
</organism>
<feature type="transmembrane region" description="Helical" evidence="5">
    <location>
        <begin position="118"/>
        <end position="137"/>
    </location>
</feature>